<evidence type="ECO:0000259" key="6">
    <source>
        <dbReference type="Pfam" id="PF04116"/>
    </source>
</evidence>
<proteinExistence type="predicted"/>
<comment type="caution">
    <text evidence="7">The sequence shown here is derived from an EMBL/GenBank/DDBJ whole genome shotgun (WGS) entry which is preliminary data.</text>
</comment>
<evidence type="ECO:0000313" key="7">
    <source>
        <dbReference type="EMBL" id="ORX54582.1"/>
    </source>
</evidence>
<keyword evidence="2 5" id="KW-0812">Transmembrane</keyword>
<evidence type="ECO:0000256" key="2">
    <source>
        <dbReference type="ARBA" id="ARBA00022692"/>
    </source>
</evidence>
<dbReference type="GO" id="GO:0008610">
    <property type="term" value="P:lipid biosynthetic process"/>
    <property type="evidence" value="ECO:0007669"/>
    <property type="project" value="InterPro"/>
</dbReference>
<sequence length="273" mass="32354">MWCDEMMALWVPIAVYWVVCSFYEVLMRLQLHALEKYRLHSPNDRDRRNKVSFIKVVVMVAVQHMIQFVFGYFLLDVQHPSVREVNHYMAITRTTRRLGAYLGLTNANHIAWLWHHAVVPFIQFFLAMCYIDTHQYFLHRLGHTSKFMYKHFHSLHHRLYVPYAFGALYNHVVEGFMLDTLGAGIAYELTGMSPKMGMTLFTFSNIKTINDHCGYNFPWDPLNLIFKNNGAYHDIHHQPYGIKTNFAQPFFTFWDRLFNTEFDQTAKRSVKPN</sequence>
<keyword evidence="4 5" id="KW-0472">Membrane</keyword>
<reference evidence="7 8" key="1">
    <citation type="submission" date="2016-07" db="EMBL/GenBank/DDBJ databases">
        <title>Pervasive Adenine N6-methylation of Active Genes in Fungi.</title>
        <authorList>
            <consortium name="DOE Joint Genome Institute"/>
            <person name="Mondo S.J."/>
            <person name="Dannebaum R.O."/>
            <person name="Kuo R.C."/>
            <person name="Labutti K."/>
            <person name="Haridas S."/>
            <person name="Kuo A."/>
            <person name="Salamov A."/>
            <person name="Ahrendt S.R."/>
            <person name="Lipzen A."/>
            <person name="Sullivan W."/>
            <person name="Andreopoulos W.B."/>
            <person name="Clum A."/>
            <person name="Lindquist E."/>
            <person name="Daum C."/>
            <person name="Ramamoorthy G.K."/>
            <person name="Gryganskyi A."/>
            <person name="Culley D."/>
            <person name="Magnuson J.K."/>
            <person name="James T.Y."/>
            <person name="O'Malley M.A."/>
            <person name="Stajich J.E."/>
            <person name="Spatafora J.W."/>
            <person name="Visel A."/>
            <person name="Grigoriev I.V."/>
        </authorList>
    </citation>
    <scope>NUCLEOTIDE SEQUENCE [LARGE SCALE GENOMIC DNA]</scope>
    <source>
        <strain evidence="7 8">NRRL 3301</strain>
    </source>
</reference>
<name>A0A1X2GIU9_9FUNG</name>
<feature type="transmembrane region" description="Helical" evidence="5">
    <location>
        <begin position="6"/>
        <end position="31"/>
    </location>
</feature>
<feature type="transmembrane region" description="Helical" evidence="5">
    <location>
        <begin position="112"/>
        <end position="131"/>
    </location>
</feature>
<feature type="domain" description="Fatty acid hydroxylase" evidence="6">
    <location>
        <begin position="125"/>
        <end position="260"/>
    </location>
</feature>
<dbReference type="GO" id="GO:0016491">
    <property type="term" value="F:oxidoreductase activity"/>
    <property type="evidence" value="ECO:0007669"/>
    <property type="project" value="InterPro"/>
</dbReference>
<evidence type="ECO:0000256" key="3">
    <source>
        <dbReference type="ARBA" id="ARBA00022989"/>
    </source>
</evidence>
<dbReference type="AlphaFoldDB" id="A0A1X2GIU9"/>
<keyword evidence="8" id="KW-1185">Reference proteome</keyword>
<organism evidence="7 8">
    <name type="scientific">Hesseltinella vesiculosa</name>
    <dbReference type="NCBI Taxonomy" id="101127"/>
    <lineage>
        <taxon>Eukaryota</taxon>
        <taxon>Fungi</taxon>
        <taxon>Fungi incertae sedis</taxon>
        <taxon>Mucoromycota</taxon>
        <taxon>Mucoromycotina</taxon>
        <taxon>Mucoromycetes</taxon>
        <taxon>Mucorales</taxon>
        <taxon>Cunninghamellaceae</taxon>
        <taxon>Hesseltinella</taxon>
    </lineage>
</organism>
<dbReference type="GO" id="GO:0016020">
    <property type="term" value="C:membrane"/>
    <property type="evidence" value="ECO:0007669"/>
    <property type="project" value="UniProtKB-SubCell"/>
</dbReference>
<protein>
    <submittedName>
        <fullName evidence="7">Sterol desaturase</fullName>
    </submittedName>
</protein>
<keyword evidence="3 5" id="KW-1133">Transmembrane helix</keyword>
<evidence type="ECO:0000256" key="4">
    <source>
        <dbReference type="ARBA" id="ARBA00023136"/>
    </source>
</evidence>
<dbReference type="InterPro" id="IPR050307">
    <property type="entry name" value="Sterol_Desaturase_Related"/>
</dbReference>
<dbReference type="EMBL" id="MCGT01000013">
    <property type="protein sequence ID" value="ORX54582.1"/>
    <property type="molecule type" value="Genomic_DNA"/>
</dbReference>
<evidence type="ECO:0000256" key="1">
    <source>
        <dbReference type="ARBA" id="ARBA00004370"/>
    </source>
</evidence>
<evidence type="ECO:0000313" key="8">
    <source>
        <dbReference type="Proteomes" id="UP000242146"/>
    </source>
</evidence>
<dbReference type="Pfam" id="PF04116">
    <property type="entry name" value="FA_hydroxylase"/>
    <property type="match status" value="1"/>
</dbReference>
<dbReference type="PANTHER" id="PTHR11863">
    <property type="entry name" value="STEROL DESATURASE"/>
    <property type="match status" value="1"/>
</dbReference>
<dbReference type="OrthoDB" id="408954at2759"/>
<comment type="subcellular location">
    <subcellularLocation>
        <location evidence="1">Membrane</location>
    </subcellularLocation>
</comment>
<evidence type="ECO:0000256" key="5">
    <source>
        <dbReference type="SAM" id="Phobius"/>
    </source>
</evidence>
<dbReference type="STRING" id="101127.A0A1X2GIU9"/>
<accession>A0A1X2GIU9</accession>
<dbReference type="GO" id="GO:0005506">
    <property type="term" value="F:iron ion binding"/>
    <property type="evidence" value="ECO:0007669"/>
    <property type="project" value="InterPro"/>
</dbReference>
<dbReference type="InterPro" id="IPR006694">
    <property type="entry name" value="Fatty_acid_hydroxylase"/>
</dbReference>
<dbReference type="Proteomes" id="UP000242146">
    <property type="component" value="Unassembled WGS sequence"/>
</dbReference>
<gene>
    <name evidence="7" type="ORF">DM01DRAFT_1335714</name>
</gene>
<feature type="transmembrane region" description="Helical" evidence="5">
    <location>
        <begin position="52"/>
        <end position="75"/>
    </location>
</feature>